<gene>
    <name evidence="2" type="ORF">SLNWT_4039</name>
</gene>
<dbReference type="AlphaFoldDB" id="A0A0B5EYI6"/>
<proteinExistence type="predicted"/>
<evidence type="ECO:0000313" key="3">
    <source>
        <dbReference type="Proteomes" id="UP000031523"/>
    </source>
</evidence>
<dbReference type="KEGG" id="sals:SLNWT_4039"/>
<organism evidence="2 3">
    <name type="scientific">Streptomyces albus (strain ATCC 21838 / DSM 41398 / FERM P-419 / JCM 4703 / NBRC 107858)</name>
    <dbReference type="NCBI Taxonomy" id="1081613"/>
    <lineage>
        <taxon>Bacteria</taxon>
        <taxon>Bacillati</taxon>
        <taxon>Actinomycetota</taxon>
        <taxon>Actinomycetes</taxon>
        <taxon>Kitasatosporales</taxon>
        <taxon>Streptomycetaceae</taxon>
        <taxon>Streptomyces</taxon>
    </lineage>
</organism>
<evidence type="ECO:0000313" key="2">
    <source>
        <dbReference type="EMBL" id="AJE84415.1"/>
    </source>
</evidence>
<dbReference type="EMBL" id="CP010519">
    <property type="protein sequence ID" value="AJE84415.1"/>
    <property type="molecule type" value="Genomic_DNA"/>
</dbReference>
<name>A0A0B5EYI6_STRA4</name>
<dbReference type="Proteomes" id="UP000031523">
    <property type="component" value="Chromosome"/>
</dbReference>
<evidence type="ECO:0000256" key="1">
    <source>
        <dbReference type="SAM" id="MobiDB-lite"/>
    </source>
</evidence>
<reference evidence="2 3" key="1">
    <citation type="submission" date="2015-01" db="EMBL/GenBank/DDBJ databases">
        <title>Enhanced salinomycin production by adjusting the supply of polyketide extender units in Streptomyce albus DSM 41398.</title>
        <authorList>
            <person name="Lu C."/>
        </authorList>
    </citation>
    <scope>NUCLEOTIDE SEQUENCE [LARGE SCALE GENOMIC DNA]</scope>
    <source>
        <strain evidence="3">ATCC 21838 / DSM 41398 / FERM P-419 / JCM 4703 / NBRC 107858</strain>
    </source>
</reference>
<accession>A0A0B5EYI6</accession>
<protein>
    <submittedName>
        <fullName evidence="2">Uncharacterized protein</fullName>
    </submittedName>
</protein>
<feature type="region of interest" description="Disordered" evidence="1">
    <location>
        <begin position="1"/>
        <end position="55"/>
    </location>
</feature>
<sequence>MSPIGHSAQHWVRPRGPYPAETRTIYPPGVSEIRSPAEGPQKLCGTARNRPGRTR</sequence>
<keyword evidence="3" id="KW-1185">Reference proteome</keyword>